<comment type="caution">
    <text evidence="2">The sequence shown here is derived from an EMBL/GenBank/DDBJ whole genome shotgun (WGS) entry which is preliminary data.</text>
</comment>
<sequence length="103" mass="11273">MPDAAPPCSIQVQDVFGAAVAESCLRGFDFTLLFEETILTILPLGIASMLALSTLCFVLDPALLGRGALATNISKFFWLCYVYQLSGIALKKHRDHGFSFSNW</sequence>
<gene>
    <name evidence="2" type="ORF">MAN_01599</name>
</gene>
<proteinExistence type="predicted"/>
<evidence type="ECO:0000313" key="2">
    <source>
        <dbReference type="EMBL" id="KID69085.1"/>
    </source>
</evidence>
<feature type="non-terminal residue" evidence="2">
    <location>
        <position position="1"/>
    </location>
</feature>
<feature type="transmembrane region" description="Helical" evidence="1">
    <location>
        <begin position="38"/>
        <end position="59"/>
    </location>
</feature>
<dbReference type="EMBL" id="AZNF01000002">
    <property type="protein sequence ID" value="KID69085.1"/>
    <property type="molecule type" value="Genomic_DNA"/>
</dbReference>
<protein>
    <submittedName>
        <fullName evidence="2">Uncharacterized protein</fullName>
    </submittedName>
</protein>
<evidence type="ECO:0000313" key="3">
    <source>
        <dbReference type="Proteomes" id="UP000031186"/>
    </source>
</evidence>
<dbReference type="VEuPathDB" id="FungiDB:MAN_01599"/>
<organism evidence="2 3">
    <name type="scientific">Metarhizium anisopliae (strain ARSEF 549)</name>
    <dbReference type="NCBI Taxonomy" id="3151832"/>
    <lineage>
        <taxon>Eukaryota</taxon>
        <taxon>Fungi</taxon>
        <taxon>Dikarya</taxon>
        <taxon>Ascomycota</taxon>
        <taxon>Pezizomycotina</taxon>
        <taxon>Sordariomycetes</taxon>
        <taxon>Hypocreomycetidae</taxon>
        <taxon>Hypocreales</taxon>
        <taxon>Clavicipitaceae</taxon>
        <taxon>Metarhizium</taxon>
    </lineage>
</organism>
<dbReference type="AlphaFoldDB" id="A0A0B4F4T0"/>
<keyword evidence="1" id="KW-1133">Transmembrane helix</keyword>
<accession>A0A0B4F4T0</accession>
<keyword evidence="1" id="KW-0472">Membrane</keyword>
<evidence type="ECO:0000256" key="1">
    <source>
        <dbReference type="SAM" id="Phobius"/>
    </source>
</evidence>
<name>A0A0B4F4T0_METAF</name>
<keyword evidence="1" id="KW-0812">Transmembrane</keyword>
<dbReference type="HOGENOM" id="CLU_2264347_0_0_1"/>
<reference evidence="2 3" key="1">
    <citation type="journal article" date="2014" name="Proc. Natl. Acad. Sci. U.S.A.">
        <title>Trajectory and genomic determinants of fungal-pathogen speciation and host adaptation.</title>
        <authorList>
            <person name="Hu X."/>
            <person name="Xiao G."/>
            <person name="Zheng P."/>
            <person name="Shang Y."/>
            <person name="Su Y."/>
            <person name="Zhang X."/>
            <person name="Liu X."/>
            <person name="Zhan S."/>
            <person name="St Leger R.J."/>
            <person name="Wang C."/>
        </authorList>
    </citation>
    <scope>NUCLEOTIDE SEQUENCE [LARGE SCALE GENOMIC DNA]</scope>
    <source>
        <strain evidence="2 3">ARSEF 549</strain>
    </source>
</reference>
<keyword evidence="3" id="KW-1185">Reference proteome</keyword>
<dbReference type="Proteomes" id="UP000031186">
    <property type="component" value="Unassembled WGS sequence"/>
</dbReference>
<dbReference type="OrthoDB" id="6500128at2759"/>